<name>A0A1X7UMQ9_AMPQE</name>
<dbReference type="AlphaFoldDB" id="A0A1X7UMQ9"/>
<organism evidence="1">
    <name type="scientific">Amphimedon queenslandica</name>
    <name type="common">Sponge</name>
    <dbReference type="NCBI Taxonomy" id="400682"/>
    <lineage>
        <taxon>Eukaryota</taxon>
        <taxon>Metazoa</taxon>
        <taxon>Porifera</taxon>
        <taxon>Demospongiae</taxon>
        <taxon>Heteroscleromorpha</taxon>
        <taxon>Haplosclerida</taxon>
        <taxon>Niphatidae</taxon>
        <taxon>Amphimedon</taxon>
    </lineage>
</organism>
<dbReference type="EnsemblMetazoa" id="Aqu2.1.29265_001">
    <property type="protein sequence ID" value="Aqu2.1.29265_001"/>
    <property type="gene ID" value="Aqu2.1.29265"/>
</dbReference>
<dbReference type="PANTHER" id="PTHR34485:SF2">
    <property type="entry name" value="PROLINE RICH, LACRIMAL 1"/>
    <property type="match status" value="1"/>
</dbReference>
<sequence length="268" mass="29913">MVTIVKMLHILYETIKLGGFCTISILVRGNDNITGEELFEGTSKSVEGFGAEWVFKKAITDKMNIGIHVQDNDDSTSSKALLSNVPHCRIILCSGHIARNHEKHLKSQIKKFQKTYPDIATVKCHCIKDDIGCFTNSFVKSARINFSAIVKSVGCDQQAFIDRLHSLAKYHAKNVHKWDGGKCFFHDLTVCDFGKCKKSDITCQGKPYITKNVLNCPFHSLAYEIACETVIAKSKTIHKELGCCHTSVIESSQCIAAVQNKKFKSSEF</sequence>
<accession>A0A1X7UMQ9</accession>
<evidence type="ECO:0000313" key="1">
    <source>
        <dbReference type="EnsemblMetazoa" id="Aqu2.1.29265_001"/>
    </source>
</evidence>
<dbReference type="InParanoid" id="A0A1X7UMQ9"/>
<dbReference type="STRING" id="400682.A0A1X7UMQ9"/>
<reference evidence="1" key="1">
    <citation type="submission" date="2017-05" db="UniProtKB">
        <authorList>
            <consortium name="EnsemblMetazoa"/>
        </authorList>
    </citation>
    <scope>IDENTIFICATION</scope>
</reference>
<dbReference type="PANTHER" id="PTHR34485">
    <property type="entry name" value="PROLINE-RICH, LACRIMAL 1"/>
    <property type="match status" value="1"/>
</dbReference>
<proteinExistence type="predicted"/>
<protein>
    <recommendedName>
        <fullName evidence="2">MULE transposase domain-containing protein</fullName>
    </recommendedName>
</protein>
<evidence type="ECO:0008006" key="2">
    <source>
        <dbReference type="Google" id="ProtNLM"/>
    </source>
</evidence>